<gene>
    <name evidence="1" type="ORF">Ahy_B09g096016</name>
</gene>
<reference evidence="1 2" key="1">
    <citation type="submission" date="2019-01" db="EMBL/GenBank/DDBJ databases">
        <title>Sequencing of cultivated peanut Arachis hypogaea provides insights into genome evolution and oil improvement.</title>
        <authorList>
            <person name="Chen X."/>
        </authorList>
    </citation>
    <scope>NUCLEOTIDE SEQUENCE [LARGE SCALE GENOMIC DNA]</scope>
    <source>
        <strain evidence="2">cv. Fuhuasheng</strain>
        <tissue evidence="1">Leaves</tissue>
    </source>
</reference>
<sequence>MYYNYRYISPCEVAWRIFGYGIHFRDLFLWYVYDSTCQPSVFQDHENLEDIAKKTSMKESMFQANKKYSDTQSLTYAKFPSKFVWKSQSRKWFPCKSHSVFGQICFLFRQDQEKYTIFDSFKILLEAQIVIRILELLMVFYILHSKMHLCTKYPR</sequence>
<evidence type="ECO:0000313" key="2">
    <source>
        <dbReference type="Proteomes" id="UP000289738"/>
    </source>
</evidence>
<dbReference type="EMBL" id="SDMP01000019">
    <property type="protein sequence ID" value="RYQ89302.1"/>
    <property type="molecule type" value="Genomic_DNA"/>
</dbReference>
<evidence type="ECO:0000313" key="1">
    <source>
        <dbReference type="EMBL" id="RYQ89302.1"/>
    </source>
</evidence>
<accession>A0A444XHU9</accession>
<comment type="caution">
    <text evidence="1">The sequence shown here is derived from an EMBL/GenBank/DDBJ whole genome shotgun (WGS) entry which is preliminary data.</text>
</comment>
<keyword evidence="2" id="KW-1185">Reference proteome</keyword>
<proteinExistence type="predicted"/>
<dbReference type="AlphaFoldDB" id="A0A444XHU9"/>
<name>A0A444XHU9_ARAHY</name>
<dbReference type="STRING" id="3818.A0A444XHU9"/>
<dbReference type="Proteomes" id="UP000289738">
    <property type="component" value="Chromosome B09"/>
</dbReference>
<protein>
    <submittedName>
        <fullName evidence="1">Uncharacterized protein</fullName>
    </submittedName>
</protein>
<organism evidence="1 2">
    <name type="scientific">Arachis hypogaea</name>
    <name type="common">Peanut</name>
    <dbReference type="NCBI Taxonomy" id="3818"/>
    <lineage>
        <taxon>Eukaryota</taxon>
        <taxon>Viridiplantae</taxon>
        <taxon>Streptophyta</taxon>
        <taxon>Embryophyta</taxon>
        <taxon>Tracheophyta</taxon>
        <taxon>Spermatophyta</taxon>
        <taxon>Magnoliopsida</taxon>
        <taxon>eudicotyledons</taxon>
        <taxon>Gunneridae</taxon>
        <taxon>Pentapetalae</taxon>
        <taxon>rosids</taxon>
        <taxon>fabids</taxon>
        <taxon>Fabales</taxon>
        <taxon>Fabaceae</taxon>
        <taxon>Papilionoideae</taxon>
        <taxon>50 kb inversion clade</taxon>
        <taxon>dalbergioids sensu lato</taxon>
        <taxon>Dalbergieae</taxon>
        <taxon>Pterocarpus clade</taxon>
        <taxon>Arachis</taxon>
    </lineage>
</organism>